<dbReference type="Gene3D" id="1.20.1250.20">
    <property type="entry name" value="MFS general substrate transporter like domains"/>
    <property type="match status" value="1"/>
</dbReference>
<keyword evidence="8" id="KW-1185">Reference proteome</keyword>
<keyword evidence="3 6" id="KW-0812">Transmembrane</keyword>
<dbReference type="Proteomes" id="UP000271554">
    <property type="component" value="Chromosome"/>
</dbReference>
<feature type="transmembrane region" description="Helical" evidence="6">
    <location>
        <begin position="44"/>
        <end position="65"/>
    </location>
</feature>
<keyword evidence="2" id="KW-1003">Cell membrane</keyword>
<dbReference type="EMBL" id="CP032698">
    <property type="protein sequence ID" value="AYG81729.1"/>
    <property type="molecule type" value="Genomic_DNA"/>
</dbReference>
<evidence type="ECO:0000256" key="4">
    <source>
        <dbReference type="ARBA" id="ARBA00022989"/>
    </source>
</evidence>
<proteinExistence type="predicted"/>
<comment type="subcellular location">
    <subcellularLocation>
        <location evidence="1">Cell membrane</location>
        <topology evidence="1">Multi-pass membrane protein</topology>
    </subcellularLocation>
</comment>
<sequence>MGVSGAGFFVAAVMTPWAVARLGQYRWIMVCSATAAVLEPALGLPFAPVPMLIAAFVLGLVTQGAKITTDTVIQSTVDDSYRGRIFSLYDVLFNMAFVGAAAVAALMLPPDGRSAPLVITVSLIYAAVAAGMTRFPHP</sequence>
<dbReference type="PANTHER" id="PTHR23513">
    <property type="entry name" value="INTEGRAL MEMBRANE EFFLUX PROTEIN-RELATED"/>
    <property type="match status" value="1"/>
</dbReference>
<dbReference type="SUPFAM" id="SSF103473">
    <property type="entry name" value="MFS general substrate transporter"/>
    <property type="match status" value="1"/>
</dbReference>
<evidence type="ECO:0000256" key="6">
    <source>
        <dbReference type="SAM" id="Phobius"/>
    </source>
</evidence>
<dbReference type="AlphaFoldDB" id="A0A387HE28"/>
<reference evidence="7 8" key="1">
    <citation type="submission" date="2018-10" db="EMBL/GenBank/DDBJ databases">
        <title>Relationship between Morphology and Antimicrobial Activity in Streptomyces.</title>
        <authorList>
            <person name="Kang H.J."/>
            <person name="Kim S.B."/>
        </authorList>
    </citation>
    <scope>NUCLEOTIDE SEQUENCE [LARGE SCALE GENOMIC DNA]</scope>
    <source>
        <strain evidence="7 8">BH38</strain>
    </source>
</reference>
<dbReference type="GO" id="GO:0005886">
    <property type="term" value="C:plasma membrane"/>
    <property type="evidence" value="ECO:0007669"/>
    <property type="project" value="UniProtKB-SubCell"/>
</dbReference>
<dbReference type="InterPro" id="IPR036259">
    <property type="entry name" value="MFS_trans_sf"/>
</dbReference>
<evidence type="ECO:0000313" key="8">
    <source>
        <dbReference type="Proteomes" id="UP000271554"/>
    </source>
</evidence>
<feature type="transmembrane region" description="Helical" evidence="6">
    <location>
        <begin position="114"/>
        <end position="133"/>
    </location>
</feature>
<dbReference type="KEGG" id="shun:DWB77_03893"/>
<feature type="transmembrane region" description="Helical" evidence="6">
    <location>
        <begin position="86"/>
        <end position="108"/>
    </location>
</feature>
<evidence type="ECO:0000313" key="7">
    <source>
        <dbReference type="EMBL" id="AYG81729.1"/>
    </source>
</evidence>
<keyword evidence="4 6" id="KW-1133">Transmembrane helix</keyword>
<organism evidence="7 8">
    <name type="scientific">Streptomyces hundungensis</name>
    <dbReference type="NCBI Taxonomy" id="1077946"/>
    <lineage>
        <taxon>Bacteria</taxon>
        <taxon>Bacillati</taxon>
        <taxon>Actinomycetota</taxon>
        <taxon>Actinomycetes</taxon>
        <taxon>Kitasatosporales</taxon>
        <taxon>Streptomycetaceae</taxon>
        <taxon>Streptomyces</taxon>
    </lineage>
</organism>
<accession>A0A387HE28</accession>
<evidence type="ECO:0000256" key="2">
    <source>
        <dbReference type="ARBA" id="ARBA00022475"/>
    </source>
</evidence>
<evidence type="ECO:0000256" key="1">
    <source>
        <dbReference type="ARBA" id="ARBA00004651"/>
    </source>
</evidence>
<dbReference type="PANTHER" id="PTHR23513:SF17">
    <property type="entry name" value="MEMBRANE PROTEIN"/>
    <property type="match status" value="1"/>
</dbReference>
<protein>
    <submittedName>
        <fullName evidence="7">Putative MFS-type transporter</fullName>
    </submittedName>
</protein>
<gene>
    <name evidence="7" type="ORF">DWB77_03893</name>
</gene>
<keyword evidence="5 6" id="KW-0472">Membrane</keyword>
<name>A0A387HE28_9ACTN</name>
<evidence type="ECO:0000256" key="3">
    <source>
        <dbReference type="ARBA" id="ARBA00022692"/>
    </source>
</evidence>
<evidence type="ECO:0000256" key="5">
    <source>
        <dbReference type="ARBA" id="ARBA00023136"/>
    </source>
</evidence>